<keyword evidence="2" id="KW-0732">Signal</keyword>
<dbReference type="NCBIfam" id="TIGR03696">
    <property type="entry name" value="Rhs_assc_core"/>
    <property type="match status" value="1"/>
</dbReference>
<keyword evidence="5" id="KW-1185">Reference proteome</keyword>
<dbReference type="PANTHER" id="PTHR32305:SF15">
    <property type="entry name" value="PROTEIN RHSA-RELATED"/>
    <property type="match status" value="1"/>
</dbReference>
<comment type="caution">
    <text evidence="4">The sequence shown here is derived from an EMBL/GenBank/DDBJ whole genome shotgun (WGS) entry which is preliminary data.</text>
</comment>
<dbReference type="PANTHER" id="PTHR32305">
    <property type="match status" value="1"/>
</dbReference>
<protein>
    <recommendedName>
        <fullName evidence="3">Teneurin-like YD-shell domain-containing protein</fullName>
    </recommendedName>
</protein>
<dbReference type="InterPro" id="IPR050708">
    <property type="entry name" value="T6SS_VgrG/RHS"/>
</dbReference>
<reference evidence="4 5" key="1">
    <citation type="submission" date="2022-12" db="EMBL/GenBank/DDBJ databases">
        <title>Dasania phycosphaerae sp. nov., isolated from particulate material of the south coast of Korea.</title>
        <authorList>
            <person name="Jiang Y."/>
        </authorList>
    </citation>
    <scope>NUCLEOTIDE SEQUENCE [LARGE SCALE GENOMIC DNA]</scope>
    <source>
        <strain evidence="4 5">GY-19</strain>
    </source>
</reference>
<dbReference type="RefSeq" id="WP_258330494.1">
    <property type="nucleotide sequence ID" value="NZ_JAPTGG010000002.1"/>
</dbReference>
<dbReference type="Pfam" id="PF25023">
    <property type="entry name" value="TEN_YD-shell"/>
    <property type="match status" value="1"/>
</dbReference>
<organism evidence="4 5">
    <name type="scientific">Dasania phycosphaerae</name>
    <dbReference type="NCBI Taxonomy" id="2950436"/>
    <lineage>
        <taxon>Bacteria</taxon>
        <taxon>Pseudomonadati</taxon>
        <taxon>Pseudomonadota</taxon>
        <taxon>Gammaproteobacteria</taxon>
        <taxon>Cellvibrionales</taxon>
        <taxon>Spongiibacteraceae</taxon>
        <taxon>Dasania</taxon>
    </lineage>
</organism>
<dbReference type="InterPro" id="IPR056823">
    <property type="entry name" value="TEN-like_YD-shell"/>
</dbReference>
<dbReference type="Gene3D" id="2.180.10.10">
    <property type="entry name" value="RHS repeat-associated core"/>
    <property type="match status" value="1"/>
</dbReference>
<keyword evidence="1" id="KW-0677">Repeat</keyword>
<feature type="signal peptide" evidence="2">
    <location>
        <begin position="1"/>
        <end position="23"/>
    </location>
</feature>
<evidence type="ECO:0000313" key="4">
    <source>
        <dbReference type="EMBL" id="MCZ0864342.1"/>
    </source>
</evidence>
<evidence type="ECO:0000256" key="1">
    <source>
        <dbReference type="ARBA" id="ARBA00022737"/>
    </source>
</evidence>
<evidence type="ECO:0000259" key="3">
    <source>
        <dbReference type="Pfam" id="PF25023"/>
    </source>
</evidence>
<name>A0A9J6RI34_9GAMM</name>
<feature type="chain" id="PRO_5039921035" description="Teneurin-like YD-shell domain-containing protein" evidence="2">
    <location>
        <begin position="24"/>
        <end position="278"/>
    </location>
</feature>
<gene>
    <name evidence="4" type="ORF">O0V09_03975</name>
</gene>
<dbReference type="InterPro" id="IPR022385">
    <property type="entry name" value="Rhs_assc_core"/>
</dbReference>
<dbReference type="Proteomes" id="UP001069090">
    <property type="component" value="Unassembled WGS sequence"/>
</dbReference>
<dbReference type="EMBL" id="JAPTGG010000002">
    <property type="protein sequence ID" value="MCZ0864342.1"/>
    <property type="molecule type" value="Genomic_DNA"/>
</dbReference>
<accession>A0A9J6RI34</accession>
<feature type="domain" description="Teneurin-like YD-shell" evidence="3">
    <location>
        <begin position="23"/>
        <end position="119"/>
    </location>
</feature>
<proteinExistence type="predicted"/>
<evidence type="ECO:0000313" key="5">
    <source>
        <dbReference type="Proteomes" id="UP001069090"/>
    </source>
</evidence>
<evidence type="ECO:0000256" key="2">
    <source>
        <dbReference type="SAM" id="SignalP"/>
    </source>
</evidence>
<sequence>MNILIKKLFITVLFLCFANVAISESVVFVQTDLLGSPVLETDEAGNILGRSYYKSYGETKDGQREGVGYTGHLEDADLGLTYMQARYYDPVLGRFYGNDAVGFDNVHNFNRYAYANNNPYLYIDPDGRDVQISFAIKSGGGAAIAGELSRNLVINFGKDGVTYQSSATKAYGVTTPQLSTVLEVGLHKMDNITDFLGEGIDFTVDGDAGLAVGATLHGTSPTNNPGGNAADITGVSFEAGVGVSATIVGGAVVATDTVATGDVKNVKDFVEGFFKEEM</sequence>
<dbReference type="AlphaFoldDB" id="A0A9J6RI34"/>